<evidence type="ECO:0000313" key="11">
    <source>
        <dbReference type="Proteomes" id="UP000735302"/>
    </source>
</evidence>
<keyword evidence="6" id="KW-0443">Lipid metabolism</keyword>
<dbReference type="AlphaFoldDB" id="A0AAV4C9P9"/>
<dbReference type="Pfam" id="PF00755">
    <property type="entry name" value="Carn_acyltransf"/>
    <property type="match status" value="2"/>
</dbReference>
<dbReference type="GO" id="GO:0008458">
    <property type="term" value="F:carnitine O-octanoyltransferase activity"/>
    <property type="evidence" value="ECO:0007669"/>
    <property type="project" value="TreeGrafter"/>
</dbReference>
<evidence type="ECO:0000256" key="8">
    <source>
        <dbReference type="ARBA" id="ARBA00048999"/>
    </source>
</evidence>
<dbReference type="Gene3D" id="1.10.275.20">
    <property type="entry name" value="Choline/Carnitine o-acyltransferase"/>
    <property type="match status" value="1"/>
</dbReference>
<dbReference type="InterPro" id="IPR023213">
    <property type="entry name" value="CAT-like_dom_sf"/>
</dbReference>
<proteinExistence type="inferred from homology"/>
<comment type="caution">
    <text evidence="10">The sequence shown here is derived from an EMBL/GenBank/DDBJ whole genome shotgun (WGS) entry which is preliminary data.</text>
</comment>
<protein>
    <submittedName>
        <fullName evidence="10">Carnitine o-octanoyltransferase</fullName>
    </submittedName>
</protein>
<dbReference type="Gene3D" id="3.30.559.70">
    <property type="entry name" value="Choline/Carnitine o-acyltransferase, domain 2"/>
    <property type="match status" value="1"/>
</dbReference>
<evidence type="ECO:0000256" key="2">
    <source>
        <dbReference type="ARBA" id="ARBA00005232"/>
    </source>
</evidence>
<name>A0AAV4C9P9_9GAST</name>
<keyword evidence="3" id="KW-0813">Transport</keyword>
<accession>A0AAV4C9P9</accession>
<dbReference type="SUPFAM" id="SSF52777">
    <property type="entry name" value="CoA-dependent acyltransferases"/>
    <property type="match status" value="2"/>
</dbReference>
<dbReference type="Gene3D" id="3.30.559.10">
    <property type="entry name" value="Chloramphenicol acetyltransferase-like domain"/>
    <property type="match status" value="1"/>
</dbReference>
<evidence type="ECO:0000259" key="9">
    <source>
        <dbReference type="Pfam" id="PF00755"/>
    </source>
</evidence>
<comment type="catalytic activity">
    <reaction evidence="8">
        <text>4,8-dimethylnonanoyl-CoA + (R)-carnitine = O-4,8-dimethylnonanoyl-(R)-carnitine + CoA</text>
        <dbReference type="Rhea" id="RHEA:44860"/>
        <dbReference type="ChEBI" id="CHEBI:16347"/>
        <dbReference type="ChEBI" id="CHEBI:57287"/>
        <dbReference type="ChEBI" id="CHEBI:77061"/>
        <dbReference type="ChEBI" id="CHEBI:84654"/>
    </reaction>
</comment>
<evidence type="ECO:0000256" key="5">
    <source>
        <dbReference type="ARBA" id="ARBA00022832"/>
    </source>
</evidence>
<evidence type="ECO:0000313" key="10">
    <source>
        <dbReference type="EMBL" id="GFO28287.1"/>
    </source>
</evidence>
<dbReference type="PANTHER" id="PTHR22589:SF67">
    <property type="entry name" value="PEROXISOMAL CARNITINE O-OCTANOYLTRANSFERASE"/>
    <property type="match status" value="1"/>
</dbReference>
<dbReference type="InterPro" id="IPR042572">
    <property type="entry name" value="Carn_acyl_trans_N"/>
</dbReference>
<feature type="domain" description="Choline/carnitine acyltransferase" evidence="9">
    <location>
        <begin position="25"/>
        <end position="317"/>
    </location>
</feature>
<dbReference type="InterPro" id="IPR000542">
    <property type="entry name" value="Carn_acyl_trans"/>
</dbReference>
<reference evidence="10 11" key="1">
    <citation type="journal article" date="2021" name="Elife">
        <title>Chloroplast acquisition without the gene transfer in kleptoplastic sea slugs, Plakobranchus ocellatus.</title>
        <authorList>
            <person name="Maeda T."/>
            <person name="Takahashi S."/>
            <person name="Yoshida T."/>
            <person name="Shimamura S."/>
            <person name="Takaki Y."/>
            <person name="Nagai Y."/>
            <person name="Toyoda A."/>
            <person name="Suzuki Y."/>
            <person name="Arimoto A."/>
            <person name="Ishii H."/>
            <person name="Satoh N."/>
            <person name="Nishiyama T."/>
            <person name="Hasebe M."/>
            <person name="Maruyama T."/>
            <person name="Minagawa J."/>
            <person name="Obokata J."/>
            <person name="Shigenobu S."/>
        </authorList>
    </citation>
    <scope>NUCLEOTIDE SEQUENCE [LARGE SCALE GENOMIC DNA]</scope>
</reference>
<keyword evidence="4" id="KW-0808">Transferase</keyword>
<organism evidence="10 11">
    <name type="scientific">Plakobranchus ocellatus</name>
    <dbReference type="NCBI Taxonomy" id="259542"/>
    <lineage>
        <taxon>Eukaryota</taxon>
        <taxon>Metazoa</taxon>
        <taxon>Spiralia</taxon>
        <taxon>Lophotrochozoa</taxon>
        <taxon>Mollusca</taxon>
        <taxon>Gastropoda</taxon>
        <taxon>Heterobranchia</taxon>
        <taxon>Euthyneura</taxon>
        <taxon>Panpulmonata</taxon>
        <taxon>Sacoglossa</taxon>
        <taxon>Placobranchoidea</taxon>
        <taxon>Plakobranchidae</taxon>
        <taxon>Plakobranchus</taxon>
    </lineage>
</organism>
<keyword evidence="11" id="KW-1185">Reference proteome</keyword>
<feature type="domain" description="Choline/carnitine acyltransferase" evidence="9">
    <location>
        <begin position="327"/>
        <end position="444"/>
    </location>
</feature>
<evidence type="ECO:0000256" key="6">
    <source>
        <dbReference type="ARBA" id="ARBA00023098"/>
    </source>
</evidence>
<comment type="pathway">
    <text evidence="1">Lipid metabolism; fatty acid beta-oxidation.</text>
</comment>
<keyword evidence="5" id="KW-0276">Fatty acid metabolism</keyword>
<keyword evidence="7" id="KW-0012">Acyltransferase</keyword>
<comment type="similarity">
    <text evidence="2">Belongs to the carnitine/choline acetyltransferase family.</text>
</comment>
<dbReference type="EMBL" id="BLXT01006012">
    <property type="protein sequence ID" value="GFO28287.1"/>
    <property type="molecule type" value="Genomic_DNA"/>
</dbReference>
<dbReference type="InterPro" id="IPR039551">
    <property type="entry name" value="Cho/carn_acyl_trans"/>
</dbReference>
<dbReference type="GO" id="GO:0005777">
    <property type="term" value="C:peroxisome"/>
    <property type="evidence" value="ECO:0007669"/>
    <property type="project" value="TreeGrafter"/>
</dbReference>
<evidence type="ECO:0000256" key="3">
    <source>
        <dbReference type="ARBA" id="ARBA00022448"/>
    </source>
</evidence>
<evidence type="ECO:0000256" key="4">
    <source>
        <dbReference type="ARBA" id="ARBA00022679"/>
    </source>
</evidence>
<sequence>MATIEDEILSKDETTFQYENDLLTLPVPDLLNTLQKYLASVRPVVTDEEFKTTEAIVKQFAEGEGLYLQQLLIEFAEGKRNWLEKWWEDTSYLEMRGPAPLINMGGCGKFRDVWPAQEGTQIPRAAAFLYYCLKFWEYTRKEMHKPGRIRTGLPISMDVYKRIFNTVKVPGVDKDELVQYFKTEKEGDCPTHVVVMSKGHIFCLEMFGEDGELLTPPEIEVQLEKIKTKSNALGPAQGVAYLTSMDRRAWAEARGRLIKLHPQNEETLQAIQESIMALWLEDGNIGDDSHLAQMSLLGNGENRWFDKSYSGGIYENGLPISNADSDGQVRSLPEPKHLQFVLDGELLLTINKAKADYAALTKRANVAVRDYTKGGKKFCKAHGIHPDALCQMAIQLAYFRLHKRLAPTTETAPARQFYRGRTGAMRSCTKEVLDWCTAMDDPKIAVDNPRP</sequence>
<dbReference type="InterPro" id="IPR042231">
    <property type="entry name" value="Cho/carn_acyl_trans_2"/>
</dbReference>
<dbReference type="Proteomes" id="UP000735302">
    <property type="component" value="Unassembled WGS sequence"/>
</dbReference>
<gene>
    <name evidence="10" type="ORF">PoB_005479200</name>
</gene>
<evidence type="ECO:0000256" key="1">
    <source>
        <dbReference type="ARBA" id="ARBA00005005"/>
    </source>
</evidence>
<dbReference type="PANTHER" id="PTHR22589">
    <property type="entry name" value="CARNITINE O-ACYLTRANSFERASE"/>
    <property type="match status" value="1"/>
</dbReference>
<evidence type="ECO:0000256" key="7">
    <source>
        <dbReference type="ARBA" id="ARBA00023315"/>
    </source>
</evidence>
<dbReference type="GO" id="GO:0006631">
    <property type="term" value="P:fatty acid metabolic process"/>
    <property type="evidence" value="ECO:0007669"/>
    <property type="project" value="UniProtKB-KW"/>
</dbReference>